<feature type="chain" id="PRO_5039258234" evidence="3">
    <location>
        <begin position="17"/>
        <end position="1661"/>
    </location>
</feature>
<feature type="region of interest" description="Disordered" evidence="1">
    <location>
        <begin position="1458"/>
        <end position="1482"/>
    </location>
</feature>
<feature type="region of interest" description="Disordered" evidence="1">
    <location>
        <begin position="1069"/>
        <end position="1094"/>
    </location>
</feature>
<keyword evidence="3" id="KW-0732">Signal</keyword>
<feature type="compositionally biased region" description="Polar residues" evidence="1">
    <location>
        <begin position="91"/>
        <end position="103"/>
    </location>
</feature>
<feature type="compositionally biased region" description="Polar residues" evidence="1">
    <location>
        <begin position="960"/>
        <end position="969"/>
    </location>
</feature>
<feature type="region of interest" description="Disordered" evidence="1">
    <location>
        <begin position="1515"/>
        <end position="1589"/>
    </location>
</feature>
<feature type="compositionally biased region" description="Polar residues" evidence="1">
    <location>
        <begin position="1002"/>
        <end position="1015"/>
    </location>
</feature>
<dbReference type="EMBL" id="SDOV01000002">
    <property type="protein sequence ID" value="KAH7644396.1"/>
    <property type="molecule type" value="Genomic_DNA"/>
</dbReference>
<reference evidence="4" key="2">
    <citation type="journal article" date="2021" name="World Allergy Organ. J.">
        <title>Chromosome-level assembly of Dermatophagoides farinae genome and transcriptome reveals two novel allergens Der f 37 and Der f 39.</title>
        <authorList>
            <person name="Chen J."/>
            <person name="Cai Z."/>
            <person name="Fan D."/>
            <person name="Hu J."/>
            <person name="Hou Y."/>
            <person name="He Y."/>
            <person name="Zhang Z."/>
            <person name="Zhao Z."/>
            <person name="Gao P."/>
            <person name="Hu W."/>
            <person name="Sun J."/>
            <person name="Li J."/>
            <person name="Ji K."/>
        </authorList>
    </citation>
    <scope>NUCLEOTIDE SEQUENCE</scope>
    <source>
        <strain evidence="4">JKM2019</strain>
    </source>
</reference>
<comment type="caution">
    <text evidence="4">The sequence shown here is derived from an EMBL/GenBank/DDBJ whole genome shotgun (WGS) entry which is preliminary data.</text>
</comment>
<feature type="compositionally biased region" description="Low complexity" evidence="1">
    <location>
        <begin position="1470"/>
        <end position="1482"/>
    </location>
</feature>
<organism evidence="4">
    <name type="scientific">Dermatophagoides farinae</name>
    <name type="common">American house dust mite</name>
    <dbReference type="NCBI Taxonomy" id="6954"/>
    <lineage>
        <taxon>Eukaryota</taxon>
        <taxon>Metazoa</taxon>
        <taxon>Ecdysozoa</taxon>
        <taxon>Arthropoda</taxon>
        <taxon>Chelicerata</taxon>
        <taxon>Arachnida</taxon>
        <taxon>Acari</taxon>
        <taxon>Acariformes</taxon>
        <taxon>Sarcoptiformes</taxon>
        <taxon>Astigmata</taxon>
        <taxon>Psoroptidia</taxon>
        <taxon>Analgoidea</taxon>
        <taxon>Pyroglyphidae</taxon>
        <taxon>Dermatophagoidinae</taxon>
        <taxon>Dermatophagoides</taxon>
    </lineage>
</organism>
<feature type="compositionally biased region" description="Polar residues" evidence="1">
    <location>
        <begin position="1516"/>
        <end position="1535"/>
    </location>
</feature>
<name>A0A9D4P452_DERFA</name>
<evidence type="ECO:0000256" key="1">
    <source>
        <dbReference type="SAM" id="MobiDB-lite"/>
    </source>
</evidence>
<feature type="region of interest" description="Disordered" evidence="1">
    <location>
        <begin position="157"/>
        <end position="181"/>
    </location>
</feature>
<evidence type="ECO:0000256" key="2">
    <source>
        <dbReference type="SAM" id="Phobius"/>
    </source>
</evidence>
<feature type="compositionally biased region" description="Polar residues" evidence="1">
    <location>
        <begin position="538"/>
        <end position="548"/>
    </location>
</feature>
<keyword evidence="2" id="KW-0472">Membrane</keyword>
<feature type="region of interest" description="Disordered" evidence="1">
    <location>
        <begin position="487"/>
        <end position="522"/>
    </location>
</feature>
<feature type="region of interest" description="Disordered" evidence="1">
    <location>
        <begin position="538"/>
        <end position="570"/>
    </location>
</feature>
<dbReference type="Proteomes" id="UP000828236">
    <property type="component" value="Unassembled WGS sequence"/>
</dbReference>
<keyword evidence="2" id="KW-1133">Transmembrane helix</keyword>
<reference evidence="4" key="1">
    <citation type="submission" date="2020-06" db="EMBL/GenBank/DDBJ databases">
        <authorList>
            <person name="Ji K."/>
            <person name="Li J."/>
        </authorList>
    </citation>
    <scope>NUCLEOTIDE SEQUENCE</scope>
    <source>
        <strain evidence="4">JKM2019</strain>
        <tissue evidence="4">Whole body</tissue>
    </source>
</reference>
<proteinExistence type="predicted"/>
<evidence type="ECO:0000313" key="4">
    <source>
        <dbReference type="EMBL" id="KAH7644396.1"/>
    </source>
</evidence>
<gene>
    <name evidence="4" type="ORF">HUG17_6758</name>
</gene>
<feature type="transmembrane region" description="Helical" evidence="2">
    <location>
        <begin position="332"/>
        <end position="355"/>
    </location>
</feature>
<feature type="signal peptide" evidence="3">
    <location>
        <begin position="1"/>
        <end position="16"/>
    </location>
</feature>
<protein>
    <submittedName>
        <fullName evidence="4">Uncharacterized protein</fullName>
    </submittedName>
</protein>
<feature type="region of interest" description="Disordered" evidence="1">
    <location>
        <begin position="91"/>
        <end position="114"/>
    </location>
</feature>
<evidence type="ECO:0000256" key="3">
    <source>
        <dbReference type="SAM" id="SignalP"/>
    </source>
</evidence>
<feature type="region of interest" description="Disordered" evidence="1">
    <location>
        <begin position="826"/>
        <end position="1034"/>
    </location>
</feature>
<sequence length="1661" mass="179726">MMMIFVIAASITMAYGSGYGSMGGSSSGGGGGGAGGYAAQAINLAVKSSHNVQYVDVPTQRMFKPISVEIGAQAIPINMIFRSQSSALNVKQQHQSAAGSQQESKSEDEPHILRHTVKKPIYQMINEIITPYRKITQEVKPVQEDIQTIIARMSGGSNMGGGYSSGSSGKSAGSGMSGGGAAAAAAAGGDAGYSMSSGSGSSMGGGDGGYSMRGNNVTEWDSVRYPYKSLYGISKRLKCDGSIHQQFNECERTAHHTWQVTIDDYFYQSKKFCCFIWQTLDCERDVAAKCSVDYAKKLEANAEQSYKSMCDGVGSARDSWTCWFTGERTDTILWIIGIVLLILATICACLGIRLYNSNKTKPGLEKIGNPENYKEDVRLYLETFEARNPKFSAILKATTAKQPDATKLTRPKSFHHMERPTPEGVAAGMVRRKEILDRPPTLQRTTSVKHPDVSIKPVRPKSFHHSERPTPEIVAAGMRKQDILDRPPTLQRTTSVQQPDTSIKPIRPKSFHHTERPTPDGVAAGMKRQEIFDRPPTLQRTTSLQQPDASIKPLTPTKSFHHTERPTPDGVAAGVMRRQEIFDRPATLQRTTSLQHPDVSIKPLSSSKSFHHLENPTAGTVVPELNATNRPPTPVMPTTEVRGNNVTEWQSIRYAYKSPYGLSNRLKCDGSIHQQFNECERTAHHTWQVTIDDYFYQSKKFCCFIWQTLDCERDVAAKCSVDYAKKLEANTEQSYKSMCDGVGSARDSWTCWFTEERTDTILWIIGIVLLILTTICACLGIRLYNSNKTKPEMEIQKIGKSTDINKQMHLSIANYAANLRQVSASDAPIKQPQTRGNRSFLLPDGGGSITDPPLPSGVPKNIPSSASRTPTPVMRPERATTPVMKPKGASVPKNIASSASKAPTPVMKPEGASVPKNIPSSASKAPTPVMKPEGASVPKNIHSSASKAPTPVMKPEGASVTKNIPSSASKAPIPVMKPEGASVPKNIHSSASKAPIPVMQPEGTSVPKNIPSASNAPIPVMQPEGTNVPKNIPSASKAPIQVMQPEGTSVPKNIPSSASSETAAILENVSPSSSVHRGGYSSATLTPASSRNSFGSDITQVLSQPTNSKIQRHSSLPDLKSTQPATIERLSKSLISVHDQQSPLSSASSTSSYLSASDGYATDSSGLVMIAGSKKPKFQANTSSSSVLGRQIDTPSLQQTSPPPPSPTAPVGNVLEQIPQMDAHTPREFVLQPPIRLDRTQSQIITGSRQTLLPKSASSPSIFYPEMDAPSPTTPVGNVLDQIPQMDTHTPREFVLQPPIRLDRTQSQIITGSRPAILQKSTSSPSIFYPEMDAPSSSTTPTPATSVDNILDQIPQMDAHTPRKFVLQPPIQLDRTQSQIITGSRPAILQKSTSSPSIFYPEMDAPSPTVPVGNVLDQIPQMDAHTPRKFVFQPPIRLDRTQSEIITGSRQAILQKSTSSPSIFYPEMDAPSSSTSTTPSPATSVDNILDQIPQMDAHTTRKYVLQPPIRLDRTQSEIITGSRETILPKSTSSPSIFYPELEAPSSSTSTPSPTPSVDNVSVSSSRPLSPALSETSDIHPSIGSNNALATTEPVNSSIDVIKDVNISRGPSFKSAKKTIEKKFAYEPRSTVVTNLDTTTDMTRVIQELDALSKLRNLDSTP</sequence>
<accession>A0A9D4P452</accession>
<feature type="compositionally biased region" description="Low complexity" evidence="1">
    <location>
        <begin position="1544"/>
        <end position="1565"/>
    </location>
</feature>
<feature type="compositionally biased region" description="Polar residues" evidence="1">
    <location>
        <begin position="490"/>
        <end position="501"/>
    </location>
</feature>
<feature type="compositionally biased region" description="Low complexity" evidence="1">
    <location>
        <begin position="165"/>
        <end position="174"/>
    </location>
</feature>
<feature type="transmembrane region" description="Helical" evidence="2">
    <location>
        <begin position="761"/>
        <end position="784"/>
    </location>
</feature>
<feature type="region of interest" description="Disordered" evidence="1">
    <location>
        <begin position="444"/>
        <end position="467"/>
    </location>
</feature>
<keyword evidence="2" id="KW-0812">Transmembrane</keyword>